<dbReference type="PANTHER" id="PTHR42681">
    <property type="entry name" value="MALONYL-COA-ACYL CARRIER PROTEIN TRANSACYLASE, MITOCHONDRIAL"/>
    <property type="match status" value="1"/>
</dbReference>
<accession>R4KNS0</accession>
<keyword evidence="8" id="KW-1185">Reference proteome</keyword>
<dbReference type="Gene3D" id="3.30.70.250">
    <property type="entry name" value="Malonyl-CoA ACP transacylase, ACP-binding"/>
    <property type="match status" value="1"/>
</dbReference>
<feature type="domain" description="Malonyl-CoA:ACP transacylase (MAT)" evidence="6">
    <location>
        <begin position="6"/>
        <end position="312"/>
    </location>
</feature>
<dbReference type="InterPro" id="IPR050858">
    <property type="entry name" value="Mal-CoA-ACP_Trans/PKS_FabD"/>
</dbReference>
<dbReference type="InterPro" id="IPR016035">
    <property type="entry name" value="Acyl_Trfase/lysoPLipase"/>
</dbReference>
<comment type="catalytic activity">
    <reaction evidence="3 4">
        <text>holo-[ACP] + malonyl-CoA = malonyl-[ACP] + CoA</text>
        <dbReference type="Rhea" id="RHEA:41792"/>
        <dbReference type="Rhea" id="RHEA-COMP:9623"/>
        <dbReference type="Rhea" id="RHEA-COMP:9685"/>
        <dbReference type="ChEBI" id="CHEBI:57287"/>
        <dbReference type="ChEBI" id="CHEBI:57384"/>
        <dbReference type="ChEBI" id="CHEBI:64479"/>
        <dbReference type="ChEBI" id="CHEBI:78449"/>
        <dbReference type="EC" id="2.3.1.39"/>
    </reaction>
</comment>
<protein>
    <recommendedName>
        <fullName evidence="4">Malonyl CoA-acyl carrier protein transacylase</fullName>
        <ecNumber evidence="4">2.3.1.39</ecNumber>
    </recommendedName>
</protein>
<keyword evidence="1 4" id="KW-0808">Transferase</keyword>
<proteinExistence type="inferred from homology"/>
<dbReference type="InterPro" id="IPR004410">
    <property type="entry name" value="Malonyl_CoA-ACP_transAc_FabD"/>
</dbReference>
<dbReference type="Pfam" id="PF00698">
    <property type="entry name" value="Acyl_transf_1"/>
    <property type="match status" value="1"/>
</dbReference>
<evidence type="ECO:0000256" key="1">
    <source>
        <dbReference type="ARBA" id="ARBA00022679"/>
    </source>
</evidence>
<dbReference type="Proteomes" id="UP000013520">
    <property type="component" value="Chromosome"/>
</dbReference>
<dbReference type="SMART" id="SM00827">
    <property type="entry name" value="PKS_AT"/>
    <property type="match status" value="1"/>
</dbReference>
<evidence type="ECO:0000313" key="7">
    <source>
        <dbReference type="EMBL" id="AGL02200.1"/>
    </source>
</evidence>
<comment type="similarity">
    <text evidence="4">Belongs to the fabD family.</text>
</comment>
<dbReference type="HOGENOM" id="CLU_030558_0_1_9"/>
<dbReference type="OrthoDB" id="9805460at2"/>
<evidence type="ECO:0000313" key="8">
    <source>
        <dbReference type="Proteomes" id="UP000013520"/>
    </source>
</evidence>
<dbReference type="AlphaFoldDB" id="R4KNS0"/>
<dbReference type="InterPro" id="IPR001227">
    <property type="entry name" value="Ac_transferase_dom_sf"/>
</dbReference>
<dbReference type="SUPFAM" id="SSF52151">
    <property type="entry name" value="FabD/lysophospholipase-like"/>
    <property type="match status" value="1"/>
</dbReference>
<dbReference type="InterPro" id="IPR014043">
    <property type="entry name" value="Acyl_transferase_dom"/>
</dbReference>
<dbReference type="EC" id="2.3.1.39" evidence="4"/>
<dbReference type="PIRSF" id="PIRSF000446">
    <property type="entry name" value="Mct"/>
    <property type="match status" value="1"/>
</dbReference>
<feature type="active site" evidence="5">
    <location>
        <position position="199"/>
    </location>
</feature>
<feature type="active site" evidence="5">
    <location>
        <position position="90"/>
    </location>
</feature>
<name>R4KNS0_9FIRM</name>
<gene>
    <name evidence="7" type="ORF">Desgi_2799</name>
</gene>
<dbReference type="GO" id="GO:0005829">
    <property type="term" value="C:cytosol"/>
    <property type="evidence" value="ECO:0007669"/>
    <property type="project" value="TreeGrafter"/>
</dbReference>
<sequence length="312" mass="33604">MLLAYIFPGQGSQYVGMGKSLFDKYDFVREIFETADRALGFALTELIFEGPADELQKTINAQPAILTASIAMHELIKKAGIRPAAAAGHSLGEYSALVAAGAIDFGDAVRLVRMRGQFMQEAVPLGHGGMMAVLGLTPEQVEEGCRLAAQAGTVEAANFNCPGQVVVAGENQALKKAQEIFKSMGARRCILLQVSAPFHSSMMTPAGERLVAELARVEITDPAIPVVANINADYVTTAQQVRDALIRQVSGPVMWEQSIRRLIADGYNMFVEVGPGQVLTGLLKKINKQSQFINFNGEGEPEQIIARLKEAV</sequence>
<dbReference type="GO" id="GO:0006633">
    <property type="term" value="P:fatty acid biosynthetic process"/>
    <property type="evidence" value="ECO:0007669"/>
    <property type="project" value="TreeGrafter"/>
</dbReference>
<dbReference type="InterPro" id="IPR024925">
    <property type="entry name" value="Malonyl_CoA-ACP_transAc"/>
</dbReference>
<organism evidence="7 8">
    <name type="scientific">Desulfoscipio gibsoniae DSM 7213</name>
    <dbReference type="NCBI Taxonomy" id="767817"/>
    <lineage>
        <taxon>Bacteria</taxon>
        <taxon>Bacillati</taxon>
        <taxon>Bacillota</taxon>
        <taxon>Clostridia</taxon>
        <taxon>Eubacteriales</taxon>
        <taxon>Desulfallaceae</taxon>
        <taxon>Desulfoscipio</taxon>
    </lineage>
</organism>
<dbReference type="GO" id="GO:0004314">
    <property type="term" value="F:[acyl-carrier-protein] S-malonyltransferase activity"/>
    <property type="evidence" value="ECO:0007669"/>
    <property type="project" value="UniProtKB-EC"/>
</dbReference>
<keyword evidence="2 4" id="KW-0012">Acyltransferase</keyword>
<dbReference type="InterPro" id="IPR016036">
    <property type="entry name" value="Malonyl_transacylase_ACP-bd"/>
</dbReference>
<dbReference type="KEGG" id="dgi:Desgi_2799"/>
<evidence type="ECO:0000259" key="6">
    <source>
        <dbReference type="SMART" id="SM00827"/>
    </source>
</evidence>
<reference evidence="7 8" key="1">
    <citation type="submission" date="2012-01" db="EMBL/GenBank/DDBJ databases">
        <title>Complete sequence of Desulfotomaculum gibsoniae DSM 7213.</title>
        <authorList>
            <consortium name="US DOE Joint Genome Institute"/>
            <person name="Lucas S."/>
            <person name="Han J."/>
            <person name="Lapidus A."/>
            <person name="Cheng J.-F."/>
            <person name="Goodwin L."/>
            <person name="Pitluck S."/>
            <person name="Peters L."/>
            <person name="Ovchinnikova G."/>
            <person name="Teshima H."/>
            <person name="Detter J.C."/>
            <person name="Han C."/>
            <person name="Tapia R."/>
            <person name="Land M."/>
            <person name="Hauser L."/>
            <person name="Kyrpides N."/>
            <person name="Ivanova N."/>
            <person name="Pagani I."/>
            <person name="Parshina S."/>
            <person name="Plugge C."/>
            <person name="Muyzer G."/>
            <person name="Kuever J."/>
            <person name="Ivanova A."/>
            <person name="Nazina T."/>
            <person name="Klenk H.-P."/>
            <person name="Brambilla E."/>
            <person name="Spring S."/>
            <person name="Stams A.F."/>
            <person name="Woyke T."/>
        </authorList>
    </citation>
    <scope>NUCLEOTIDE SEQUENCE [LARGE SCALE GENOMIC DNA]</scope>
    <source>
        <strain evidence="7 8">DSM 7213</strain>
    </source>
</reference>
<dbReference type="eggNOG" id="COG0331">
    <property type="taxonomic scope" value="Bacteria"/>
</dbReference>
<dbReference type="EMBL" id="CP003273">
    <property type="protein sequence ID" value="AGL02200.1"/>
    <property type="molecule type" value="Genomic_DNA"/>
</dbReference>
<dbReference type="FunFam" id="3.30.70.250:FF:000001">
    <property type="entry name" value="Malonyl CoA-acyl carrier protein transacylase"/>
    <property type="match status" value="1"/>
</dbReference>
<dbReference type="PANTHER" id="PTHR42681:SF1">
    <property type="entry name" value="MALONYL-COA-ACYL CARRIER PROTEIN TRANSACYLASE, MITOCHONDRIAL"/>
    <property type="match status" value="1"/>
</dbReference>
<evidence type="ECO:0000256" key="4">
    <source>
        <dbReference type="PIRNR" id="PIRNR000446"/>
    </source>
</evidence>
<dbReference type="STRING" id="767817.Desgi_2799"/>
<dbReference type="RefSeq" id="WP_006523617.1">
    <property type="nucleotide sequence ID" value="NC_021184.1"/>
</dbReference>
<dbReference type="SUPFAM" id="SSF55048">
    <property type="entry name" value="Probable ACP-binding domain of malonyl-CoA ACP transacylase"/>
    <property type="match status" value="1"/>
</dbReference>
<dbReference type="Gene3D" id="3.40.366.10">
    <property type="entry name" value="Malonyl-Coenzyme A Acyl Carrier Protein, domain 2"/>
    <property type="match status" value="1"/>
</dbReference>
<dbReference type="NCBIfam" id="TIGR00128">
    <property type="entry name" value="fabD"/>
    <property type="match status" value="1"/>
</dbReference>
<evidence type="ECO:0000256" key="5">
    <source>
        <dbReference type="PIRSR" id="PIRSR000446-1"/>
    </source>
</evidence>
<evidence type="ECO:0000256" key="3">
    <source>
        <dbReference type="ARBA" id="ARBA00048462"/>
    </source>
</evidence>
<evidence type="ECO:0000256" key="2">
    <source>
        <dbReference type="ARBA" id="ARBA00023315"/>
    </source>
</evidence>